<evidence type="ECO:0000313" key="8">
    <source>
        <dbReference type="EMBL" id="KAJ6991748.1"/>
    </source>
</evidence>
<feature type="transmembrane region" description="Helical" evidence="7">
    <location>
        <begin position="25"/>
        <end position="46"/>
    </location>
</feature>
<keyword evidence="7" id="KW-0812">Transmembrane</keyword>
<evidence type="ECO:0000256" key="3">
    <source>
        <dbReference type="ARBA" id="ARBA00013244"/>
    </source>
</evidence>
<evidence type="ECO:0000256" key="5">
    <source>
        <dbReference type="ARBA" id="ARBA00022824"/>
    </source>
</evidence>
<gene>
    <name evidence="8" type="ORF">NC653_015168</name>
</gene>
<evidence type="ECO:0000256" key="1">
    <source>
        <dbReference type="ARBA" id="ARBA00004477"/>
    </source>
</evidence>
<dbReference type="GO" id="GO:0004144">
    <property type="term" value="F:diacylglycerol O-acyltransferase activity"/>
    <property type="evidence" value="ECO:0007669"/>
    <property type="project" value="UniProtKB-EC"/>
</dbReference>
<protein>
    <recommendedName>
        <fullName evidence="3">diacylglycerol O-acyltransferase</fullName>
        <ecNumber evidence="3">2.3.1.20</ecNumber>
    </recommendedName>
</protein>
<keyword evidence="5" id="KW-0256">Endoplasmic reticulum</keyword>
<evidence type="ECO:0000256" key="7">
    <source>
        <dbReference type="SAM" id="Phobius"/>
    </source>
</evidence>
<dbReference type="GO" id="GO:0019432">
    <property type="term" value="P:triglyceride biosynthetic process"/>
    <property type="evidence" value="ECO:0007669"/>
    <property type="project" value="TreeGrafter"/>
</dbReference>
<dbReference type="InterPro" id="IPR014371">
    <property type="entry name" value="Oat_ACAT_DAG_ARE"/>
</dbReference>
<accession>A0AAD6QJW6</accession>
<feature type="transmembrane region" description="Helical" evidence="7">
    <location>
        <begin position="97"/>
        <end position="119"/>
    </location>
</feature>
<sequence>MPAHRGVRESPHSSDAFFKHSHAGLFNLCIVVLVAINSRLIIENIIKYGWLINSGFWFSSKSLRDWPLFMCCLSLPAFPFAAYLVEKLAYQNYLPQLVVVFLHTIITTGSLLYPVSVILRCDSCFSIWCHVDALFLHCVAKIGILCSYKL</sequence>
<dbReference type="GO" id="GO:0005789">
    <property type="term" value="C:endoplasmic reticulum membrane"/>
    <property type="evidence" value="ECO:0007669"/>
    <property type="project" value="UniProtKB-SubCell"/>
</dbReference>
<comment type="pathway">
    <text evidence="2">Lipid metabolism.</text>
</comment>
<keyword evidence="7" id="KW-1133">Transmembrane helix</keyword>
<organism evidence="8 9">
    <name type="scientific">Populus alba x Populus x berolinensis</name>
    <dbReference type="NCBI Taxonomy" id="444605"/>
    <lineage>
        <taxon>Eukaryota</taxon>
        <taxon>Viridiplantae</taxon>
        <taxon>Streptophyta</taxon>
        <taxon>Embryophyta</taxon>
        <taxon>Tracheophyta</taxon>
        <taxon>Spermatophyta</taxon>
        <taxon>Magnoliopsida</taxon>
        <taxon>eudicotyledons</taxon>
        <taxon>Gunneridae</taxon>
        <taxon>Pentapetalae</taxon>
        <taxon>rosids</taxon>
        <taxon>fabids</taxon>
        <taxon>Malpighiales</taxon>
        <taxon>Salicaceae</taxon>
        <taxon>Saliceae</taxon>
        <taxon>Populus</taxon>
    </lineage>
</organism>
<dbReference type="AlphaFoldDB" id="A0AAD6QJW6"/>
<proteinExistence type="predicted"/>
<dbReference type="PANTHER" id="PTHR10408:SF7">
    <property type="entry name" value="DIACYLGLYCEROL O-ACYLTRANSFERASE 1"/>
    <property type="match status" value="1"/>
</dbReference>
<keyword evidence="9" id="KW-1185">Reference proteome</keyword>
<dbReference type="GO" id="GO:0009941">
    <property type="term" value="C:chloroplast envelope"/>
    <property type="evidence" value="ECO:0007669"/>
    <property type="project" value="TreeGrafter"/>
</dbReference>
<dbReference type="EMBL" id="JAQIZT010000006">
    <property type="protein sequence ID" value="KAJ6991748.1"/>
    <property type="molecule type" value="Genomic_DNA"/>
</dbReference>
<dbReference type="Proteomes" id="UP001164929">
    <property type="component" value="Chromosome 6"/>
</dbReference>
<keyword evidence="7" id="KW-0472">Membrane</keyword>
<feature type="transmembrane region" description="Helical" evidence="7">
    <location>
        <begin position="66"/>
        <end position="85"/>
    </location>
</feature>
<comment type="caution">
    <text evidence="8">The sequence shown here is derived from an EMBL/GenBank/DDBJ whole genome shotgun (WGS) entry which is preliminary data.</text>
</comment>
<dbReference type="EC" id="2.3.1.20" evidence="3"/>
<evidence type="ECO:0000256" key="6">
    <source>
        <dbReference type="ARBA" id="ARBA00023315"/>
    </source>
</evidence>
<dbReference type="PANTHER" id="PTHR10408">
    <property type="entry name" value="STEROL O-ACYLTRANSFERASE"/>
    <property type="match status" value="1"/>
</dbReference>
<comment type="subcellular location">
    <subcellularLocation>
        <location evidence="1">Endoplasmic reticulum membrane</location>
        <topology evidence="1">Multi-pass membrane protein</topology>
    </subcellularLocation>
</comment>
<evidence type="ECO:0000256" key="2">
    <source>
        <dbReference type="ARBA" id="ARBA00005189"/>
    </source>
</evidence>
<name>A0AAD6QJW6_9ROSI</name>
<evidence type="ECO:0000313" key="9">
    <source>
        <dbReference type="Proteomes" id="UP001164929"/>
    </source>
</evidence>
<keyword evidence="4" id="KW-0808">Transferase</keyword>
<reference evidence="8" key="1">
    <citation type="journal article" date="2023" name="Mol. Ecol. Resour.">
        <title>Chromosome-level genome assembly of a triploid poplar Populus alba 'Berolinensis'.</title>
        <authorList>
            <person name="Chen S."/>
            <person name="Yu Y."/>
            <person name="Wang X."/>
            <person name="Wang S."/>
            <person name="Zhang T."/>
            <person name="Zhou Y."/>
            <person name="He R."/>
            <person name="Meng N."/>
            <person name="Wang Y."/>
            <person name="Liu W."/>
            <person name="Liu Z."/>
            <person name="Liu J."/>
            <person name="Guo Q."/>
            <person name="Huang H."/>
            <person name="Sederoff R.R."/>
            <person name="Wang G."/>
            <person name="Qu G."/>
            <person name="Chen S."/>
        </authorList>
    </citation>
    <scope>NUCLEOTIDE SEQUENCE</scope>
    <source>
        <strain evidence="8">SC-2020</strain>
    </source>
</reference>
<evidence type="ECO:0000256" key="4">
    <source>
        <dbReference type="ARBA" id="ARBA00022679"/>
    </source>
</evidence>
<keyword evidence="6" id="KW-0012">Acyltransferase</keyword>